<dbReference type="OMA" id="ILCKRPR"/>
<feature type="region of interest" description="Disordered" evidence="1">
    <location>
        <begin position="12"/>
        <end position="35"/>
    </location>
</feature>
<feature type="compositionally biased region" description="Basic and acidic residues" evidence="1">
    <location>
        <begin position="25"/>
        <end position="35"/>
    </location>
</feature>
<evidence type="ECO:0000313" key="3">
    <source>
        <dbReference type="Proteomes" id="UP000694381"/>
    </source>
</evidence>
<dbReference type="Proteomes" id="UP000694381">
    <property type="component" value="Unassembled WGS sequence"/>
</dbReference>
<dbReference type="GeneTree" id="ENSGT00860000135888"/>
<reference evidence="2" key="2">
    <citation type="submission" date="2025-09" db="UniProtKB">
        <authorList>
            <consortium name="Ensembl"/>
        </authorList>
    </citation>
    <scope>IDENTIFICATION</scope>
</reference>
<sequence>MSDCWRFILCKDRGRDSPSPQEHNGVPKEEADHQVDVSDGIKLVPDKAEAMVTA</sequence>
<keyword evidence="3" id="KW-1185">Reference proteome</keyword>
<reference evidence="2" key="1">
    <citation type="submission" date="2025-08" db="UniProtKB">
        <authorList>
            <consortium name="Ensembl"/>
        </authorList>
    </citation>
    <scope>IDENTIFICATION</scope>
</reference>
<evidence type="ECO:0000313" key="2">
    <source>
        <dbReference type="Ensembl" id="ENSNGAP00000020132.1"/>
    </source>
</evidence>
<proteinExistence type="predicted"/>
<evidence type="ECO:0000256" key="1">
    <source>
        <dbReference type="SAM" id="MobiDB-lite"/>
    </source>
</evidence>
<name>A0A8C6RMB4_NANGA</name>
<dbReference type="Ensembl" id="ENSNGAT00000025799.1">
    <property type="protein sequence ID" value="ENSNGAP00000020132.1"/>
    <property type="gene ID" value="ENSNGAG00000019668.1"/>
</dbReference>
<protein>
    <submittedName>
        <fullName evidence="2">Uncharacterized protein</fullName>
    </submittedName>
</protein>
<accession>A0A8C6RMB4</accession>
<dbReference type="AlphaFoldDB" id="A0A8C6RMB4"/>
<organism evidence="2 3">
    <name type="scientific">Nannospalax galili</name>
    <name type="common">Northern Israeli blind subterranean mole rat</name>
    <name type="synonym">Spalax galili</name>
    <dbReference type="NCBI Taxonomy" id="1026970"/>
    <lineage>
        <taxon>Eukaryota</taxon>
        <taxon>Metazoa</taxon>
        <taxon>Chordata</taxon>
        <taxon>Craniata</taxon>
        <taxon>Vertebrata</taxon>
        <taxon>Euteleostomi</taxon>
        <taxon>Mammalia</taxon>
        <taxon>Eutheria</taxon>
        <taxon>Euarchontoglires</taxon>
        <taxon>Glires</taxon>
        <taxon>Rodentia</taxon>
        <taxon>Myomorpha</taxon>
        <taxon>Muroidea</taxon>
        <taxon>Spalacidae</taxon>
        <taxon>Spalacinae</taxon>
        <taxon>Nannospalax</taxon>
    </lineage>
</organism>